<organism evidence="1 2">
    <name type="scientific">Alistipes finegoldii (strain DSM 17242 / JCM 16770 / CCUG 46020 / CIP 107999 / KCTC 15236 / AHN 2437)</name>
    <dbReference type="NCBI Taxonomy" id="679935"/>
    <lineage>
        <taxon>Bacteria</taxon>
        <taxon>Pseudomonadati</taxon>
        <taxon>Bacteroidota</taxon>
        <taxon>Bacteroidia</taxon>
        <taxon>Bacteroidales</taxon>
        <taxon>Rikenellaceae</taxon>
        <taxon>Alistipes</taxon>
    </lineage>
</organism>
<dbReference type="Proteomes" id="UP000006052">
    <property type="component" value="Chromosome"/>
</dbReference>
<dbReference type="EMBL" id="CP003274">
    <property type="protein sequence ID" value="AFL78153.1"/>
    <property type="molecule type" value="Genomic_DNA"/>
</dbReference>
<dbReference type="HOGENOM" id="CLU_3246240_0_0_10"/>
<proteinExistence type="predicted"/>
<gene>
    <name evidence="1" type="ordered locus">Alfi_1831</name>
</gene>
<dbReference type="AlphaFoldDB" id="I3YMD5"/>
<name>I3YMD5_ALIFI</name>
<sequence>MFKITRLLTGIGWLKPSYLFLEYFYENCNISIQTIACFSKIY</sequence>
<evidence type="ECO:0000313" key="2">
    <source>
        <dbReference type="Proteomes" id="UP000006052"/>
    </source>
</evidence>
<dbReference type="KEGG" id="afd:Alfi_1831"/>
<protein>
    <submittedName>
        <fullName evidence="1">Uncharacterized protein</fullName>
    </submittedName>
</protein>
<accession>I3YMD5</accession>
<dbReference type="STRING" id="679935.Alfi_1831"/>
<reference evidence="2" key="1">
    <citation type="journal article" date="2013" name="Stand. Genomic Sci.">
        <title>Complete genome sequence of the bile-resistant pigment-producing anaerobe Alistipes finegoldii type strain (AHN2437(T)).</title>
        <authorList>
            <person name="Mavromatis K."/>
            <person name="Stackebrandt E."/>
            <person name="Munk C."/>
            <person name="Lapidus A."/>
            <person name="Nolan M."/>
            <person name="Lucas S."/>
            <person name="Hammon N."/>
            <person name="Deshpande S."/>
            <person name="Cheng J.F."/>
            <person name="Tapia R."/>
            <person name="Goodwin L.A."/>
            <person name="Pitluck S."/>
            <person name="Liolios K."/>
            <person name="Pagani I."/>
            <person name="Ivanova N."/>
            <person name="Mikhailova N."/>
            <person name="Huntemann M."/>
            <person name="Pati A."/>
            <person name="Chen A."/>
            <person name="Palaniappan K."/>
            <person name="Land M."/>
            <person name="Hauser L."/>
            <person name="Rohde M."/>
            <person name="Gronow S."/>
            <person name="Goker M."/>
            <person name="Detter J.C."/>
            <person name="Bristow J."/>
            <person name="Eisen J.A."/>
            <person name="Markowitz V."/>
            <person name="Hugenholtz P."/>
            <person name="Kyrpides N.C."/>
            <person name="Klenk H.P."/>
            <person name="Woyke T."/>
        </authorList>
    </citation>
    <scope>NUCLEOTIDE SEQUENCE</scope>
    <source>
        <strain evidence="2">DSM 17242 / JCM 16770 / AHN 2437 / CCUG 46020 / CIP 107999</strain>
    </source>
</reference>
<evidence type="ECO:0000313" key="1">
    <source>
        <dbReference type="EMBL" id="AFL78153.1"/>
    </source>
</evidence>